<dbReference type="EMBL" id="JARKHS020003516">
    <property type="protein sequence ID" value="KAK8785497.1"/>
    <property type="molecule type" value="Genomic_DNA"/>
</dbReference>
<protein>
    <submittedName>
        <fullName evidence="1">Uncharacterized protein</fullName>
    </submittedName>
</protein>
<dbReference type="AlphaFoldDB" id="A0AAQ4FE51"/>
<evidence type="ECO:0000313" key="2">
    <source>
        <dbReference type="Proteomes" id="UP001321473"/>
    </source>
</evidence>
<accession>A0AAQ4FE51</accession>
<name>A0AAQ4FE51_AMBAM</name>
<evidence type="ECO:0000313" key="1">
    <source>
        <dbReference type="EMBL" id="KAK8785497.1"/>
    </source>
</evidence>
<proteinExistence type="predicted"/>
<comment type="caution">
    <text evidence="1">The sequence shown here is derived from an EMBL/GenBank/DDBJ whole genome shotgun (WGS) entry which is preliminary data.</text>
</comment>
<reference evidence="1 2" key="1">
    <citation type="journal article" date="2023" name="Arcadia Sci">
        <title>De novo assembly of a long-read Amblyomma americanum tick genome.</title>
        <authorList>
            <person name="Chou S."/>
            <person name="Poskanzer K.E."/>
            <person name="Rollins M."/>
            <person name="Thuy-Boun P.S."/>
        </authorList>
    </citation>
    <scope>NUCLEOTIDE SEQUENCE [LARGE SCALE GENOMIC DNA]</scope>
    <source>
        <strain evidence="1">F_SG_1</strain>
        <tissue evidence="1">Salivary glands</tissue>
    </source>
</reference>
<keyword evidence="2" id="KW-1185">Reference proteome</keyword>
<dbReference type="Proteomes" id="UP001321473">
    <property type="component" value="Unassembled WGS sequence"/>
</dbReference>
<feature type="non-terminal residue" evidence="1">
    <location>
        <position position="1"/>
    </location>
</feature>
<sequence>SFNLHKVKEKNVIEMQNAEEPKQDKAVGLVFEKKIFNMLQNLGNRMQKLRHEIIRATEAAWHDTSKDCSLLTVKTASISTSNSSSSGHRCTILAQMLSTQGAVTCEPLHHVVL</sequence>
<gene>
    <name evidence="1" type="ORF">V5799_008134</name>
</gene>
<organism evidence="1 2">
    <name type="scientific">Amblyomma americanum</name>
    <name type="common">Lone star tick</name>
    <dbReference type="NCBI Taxonomy" id="6943"/>
    <lineage>
        <taxon>Eukaryota</taxon>
        <taxon>Metazoa</taxon>
        <taxon>Ecdysozoa</taxon>
        <taxon>Arthropoda</taxon>
        <taxon>Chelicerata</taxon>
        <taxon>Arachnida</taxon>
        <taxon>Acari</taxon>
        <taxon>Parasitiformes</taxon>
        <taxon>Ixodida</taxon>
        <taxon>Ixodoidea</taxon>
        <taxon>Ixodidae</taxon>
        <taxon>Amblyomminae</taxon>
        <taxon>Amblyomma</taxon>
    </lineage>
</organism>